<dbReference type="AlphaFoldDB" id="A0A2M8KJM2"/>
<accession>A0A2M8KJM2</accession>
<sequence>MSKADKVILLTLLSFLWGVSNVSPGTLPLPAPRISADTVWQATNIRFQSSTGWRLEAGELRLLKSGEILGQRVAGFFPAGTGPAVSFSVPQMVILAPPVAKVNKMPLGLKLYYATAGTGEGGSQ</sequence>
<protein>
    <submittedName>
        <fullName evidence="1">Uncharacterized protein</fullName>
    </submittedName>
</protein>
<dbReference type="EMBL" id="PFEA01000002">
    <property type="protein sequence ID" value="PJE60108.1"/>
    <property type="molecule type" value="Genomic_DNA"/>
</dbReference>
<name>A0A2M8KJM2_9BACT</name>
<proteinExistence type="predicted"/>
<reference evidence="2" key="1">
    <citation type="submission" date="2017-09" db="EMBL/GenBank/DDBJ databases">
        <title>Depth-based differentiation of microbial function through sediment-hosted aquifers and enrichment of novel symbionts in the deep terrestrial subsurface.</title>
        <authorList>
            <person name="Probst A.J."/>
            <person name="Ladd B."/>
            <person name="Jarett J.K."/>
            <person name="Geller-Mcgrath D.E."/>
            <person name="Sieber C.M.K."/>
            <person name="Emerson J.B."/>
            <person name="Anantharaman K."/>
            <person name="Thomas B.C."/>
            <person name="Malmstrom R."/>
            <person name="Stieglmeier M."/>
            <person name="Klingl A."/>
            <person name="Woyke T."/>
            <person name="Ryan C.M."/>
            <person name="Banfield J.F."/>
        </authorList>
    </citation>
    <scope>NUCLEOTIDE SEQUENCE [LARGE SCALE GENOMIC DNA]</scope>
</reference>
<evidence type="ECO:0000313" key="1">
    <source>
        <dbReference type="EMBL" id="PJE60108.1"/>
    </source>
</evidence>
<gene>
    <name evidence="1" type="ORF">COU85_00045</name>
</gene>
<organism evidence="1 2">
    <name type="scientific">Candidatus Portnoybacteria bacterium CG10_big_fil_rev_8_21_14_0_10_44_7</name>
    <dbReference type="NCBI Taxonomy" id="1974816"/>
    <lineage>
        <taxon>Bacteria</taxon>
        <taxon>Candidatus Portnoyibacteriota</taxon>
    </lineage>
</organism>
<evidence type="ECO:0000313" key="2">
    <source>
        <dbReference type="Proteomes" id="UP000231086"/>
    </source>
</evidence>
<comment type="caution">
    <text evidence="1">The sequence shown here is derived from an EMBL/GenBank/DDBJ whole genome shotgun (WGS) entry which is preliminary data.</text>
</comment>
<dbReference type="Proteomes" id="UP000231086">
    <property type="component" value="Unassembled WGS sequence"/>
</dbReference>